<gene>
    <name evidence="2" type="ORF">IZO911_LOCUS2074</name>
</gene>
<dbReference type="PANTHER" id="PTHR32170:SF3">
    <property type="entry name" value="PROTEASOME ACTIVATOR COMPLEX SUBUNIT 4"/>
    <property type="match status" value="1"/>
</dbReference>
<dbReference type="GO" id="GO:0005829">
    <property type="term" value="C:cytosol"/>
    <property type="evidence" value="ECO:0007669"/>
    <property type="project" value="TreeGrafter"/>
</dbReference>
<evidence type="ECO:0000313" key="3">
    <source>
        <dbReference type="Proteomes" id="UP000663860"/>
    </source>
</evidence>
<dbReference type="GO" id="GO:0070628">
    <property type="term" value="F:proteasome binding"/>
    <property type="evidence" value="ECO:0007669"/>
    <property type="project" value="InterPro"/>
</dbReference>
<dbReference type="InterPro" id="IPR016024">
    <property type="entry name" value="ARM-type_fold"/>
</dbReference>
<sequence>MNSHSIDNDLQKPDIYNKYSPFYESIKQQAITLFDEIRENLSHTIQLGELEPGFSIWSNKLKQFISHYGFHFTKVDHLKLIDYYLSILSITDLNYIHVKICFDMLTELLRNARLITRDDLTIDWRIFYDWMQRIRNNRDKIYGLVVLPEFYLVGLFSSVAWNNIGYIDWEPWLPKIFTRILRGFSVPIGKMQMPSLQDHYSVSDLTKWIVSMMGNGSSCLQYLQDLFITIKSFYHPSNTGGFQQDLLYSSTSIYYGLHKDDVDCLLDDFTSQEKLLKNKLCGEGQNIRFLMIQRMGLRIQELELSNSGVLNDIDKQVILKLFELSINRYSEGCLHILLGNDSFFLPTEYSWAMKEKLWPSIVRITHENQISTRNLIEDITDKVNEKFVTEVIIQSTNEISKRAAAALWRTLDTNEMKVCYQTNIQSYNSLMETLSSLLNEDILTWGQQKMAISLLRLLLQKHVPIPSLCIKTFVDFLVHDNIELRECATKAIAALCRLQKPAGIYVEKTLDINDDHCHPGDRDDNLWITINDYKPPETQIKWEQTCFLDKPYHGYYCWPKIIKYSMNKRERYTQNNMPEQVTILYDHFVDKNFIIQVIQLMIFDDEEDDMAEFNKTRFFMFKGLFHNFGLAFLDNFMEQLYVLIHEKTTEKQERSNRVAAEIVAGIIAGSKYWTLEMLNELWEKLTPLLTDVCMSLSSETLSYWNMCFMCSMENQDPRRMYRLIHFIRTLIDPKIVSNIFNETARWSLIQTLISFKWRIPSIWCDINEHAKVLLDHPSEDIRKSIA</sequence>
<dbReference type="GO" id="GO:0010499">
    <property type="term" value="P:proteasomal ubiquitin-independent protein catabolic process"/>
    <property type="evidence" value="ECO:0007669"/>
    <property type="project" value="TreeGrafter"/>
</dbReference>
<accession>A0A813MIR8</accession>
<dbReference type="GO" id="GO:0005634">
    <property type="term" value="C:nucleus"/>
    <property type="evidence" value="ECO:0007669"/>
    <property type="project" value="TreeGrafter"/>
</dbReference>
<dbReference type="Pfam" id="PF23096">
    <property type="entry name" value="HEAT_PSME4"/>
    <property type="match status" value="1"/>
</dbReference>
<dbReference type="SUPFAM" id="SSF48371">
    <property type="entry name" value="ARM repeat"/>
    <property type="match status" value="1"/>
</dbReference>
<evidence type="ECO:0000259" key="1">
    <source>
        <dbReference type="Pfam" id="PF23096"/>
    </source>
</evidence>
<dbReference type="EMBL" id="CAJNOE010000010">
    <property type="protein sequence ID" value="CAF0722675.1"/>
    <property type="molecule type" value="Genomic_DNA"/>
</dbReference>
<reference evidence="2" key="1">
    <citation type="submission" date="2021-02" db="EMBL/GenBank/DDBJ databases">
        <authorList>
            <person name="Nowell W R."/>
        </authorList>
    </citation>
    <scope>NUCLEOTIDE SEQUENCE</scope>
</reference>
<dbReference type="Proteomes" id="UP000663860">
    <property type="component" value="Unassembled WGS sequence"/>
</dbReference>
<proteinExistence type="predicted"/>
<name>A0A813MIR8_9BILA</name>
<evidence type="ECO:0000313" key="2">
    <source>
        <dbReference type="EMBL" id="CAF0722675.1"/>
    </source>
</evidence>
<feature type="domain" description="Proteasome activator complex subunit 4-like HEAT repeat-like" evidence="1">
    <location>
        <begin position="470"/>
        <end position="750"/>
    </location>
</feature>
<organism evidence="2 3">
    <name type="scientific">Adineta steineri</name>
    <dbReference type="NCBI Taxonomy" id="433720"/>
    <lineage>
        <taxon>Eukaryota</taxon>
        <taxon>Metazoa</taxon>
        <taxon>Spiralia</taxon>
        <taxon>Gnathifera</taxon>
        <taxon>Rotifera</taxon>
        <taxon>Eurotatoria</taxon>
        <taxon>Bdelloidea</taxon>
        <taxon>Adinetida</taxon>
        <taxon>Adinetidae</taxon>
        <taxon>Adineta</taxon>
    </lineage>
</organism>
<dbReference type="AlphaFoldDB" id="A0A813MIR8"/>
<dbReference type="PANTHER" id="PTHR32170">
    <property type="entry name" value="PROTEASOME ACTIVATOR COMPLEX SUBUNIT 4"/>
    <property type="match status" value="1"/>
</dbReference>
<dbReference type="GO" id="GO:0016504">
    <property type="term" value="F:peptidase activator activity"/>
    <property type="evidence" value="ECO:0007669"/>
    <property type="project" value="InterPro"/>
</dbReference>
<protein>
    <recommendedName>
        <fullName evidence="1">Proteasome activator complex subunit 4-like HEAT repeat-like domain-containing protein</fullName>
    </recommendedName>
</protein>
<dbReference type="InterPro" id="IPR035309">
    <property type="entry name" value="PSME4"/>
</dbReference>
<comment type="caution">
    <text evidence="2">The sequence shown here is derived from an EMBL/GenBank/DDBJ whole genome shotgun (WGS) entry which is preliminary data.</text>
</comment>
<dbReference type="InterPro" id="IPR055455">
    <property type="entry name" value="HEAT_PSME4"/>
</dbReference>